<proteinExistence type="predicted"/>
<feature type="domain" description="DUF4283" evidence="1">
    <location>
        <begin position="33"/>
        <end position="113"/>
    </location>
</feature>
<evidence type="ECO:0000313" key="3">
    <source>
        <dbReference type="Proteomes" id="UP001341840"/>
    </source>
</evidence>
<organism evidence="2 3">
    <name type="scientific">Stylosanthes scabra</name>
    <dbReference type="NCBI Taxonomy" id="79078"/>
    <lineage>
        <taxon>Eukaryota</taxon>
        <taxon>Viridiplantae</taxon>
        <taxon>Streptophyta</taxon>
        <taxon>Embryophyta</taxon>
        <taxon>Tracheophyta</taxon>
        <taxon>Spermatophyta</taxon>
        <taxon>Magnoliopsida</taxon>
        <taxon>eudicotyledons</taxon>
        <taxon>Gunneridae</taxon>
        <taxon>Pentapetalae</taxon>
        <taxon>rosids</taxon>
        <taxon>fabids</taxon>
        <taxon>Fabales</taxon>
        <taxon>Fabaceae</taxon>
        <taxon>Papilionoideae</taxon>
        <taxon>50 kb inversion clade</taxon>
        <taxon>dalbergioids sensu lato</taxon>
        <taxon>Dalbergieae</taxon>
        <taxon>Pterocarpus clade</taxon>
        <taxon>Stylosanthes</taxon>
    </lineage>
</organism>
<gene>
    <name evidence="2" type="ORF">PIB30_043491</name>
</gene>
<dbReference type="PANTHER" id="PTHR31286:SF178">
    <property type="entry name" value="DUF4283 DOMAIN-CONTAINING PROTEIN"/>
    <property type="match status" value="1"/>
</dbReference>
<evidence type="ECO:0000313" key="2">
    <source>
        <dbReference type="EMBL" id="MED6110494.1"/>
    </source>
</evidence>
<comment type="caution">
    <text evidence="2">The sequence shown here is derived from an EMBL/GenBank/DDBJ whole genome shotgun (WGS) entry which is preliminary data.</text>
</comment>
<reference evidence="2 3" key="1">
    <citation type="journal article" date="2023" name="Plants (Basel)">
        <title>Bridging the Gap: Combining Genomics and Transcriptomics Approaches to Understand Stylosanthes scabra, an Orphan Legume from the Brazilian Caatinga.</title>
        <authorList>
            <person name="Ferreira-Neto J.R.C."/>
            <person name="da Silva M.D."/>
            <person name="Binneck E."/>
            <person name="de Melo N.F."/>
            <person name="da Silva R.H."/>
            <person name="de Melo A.L.T.M."/>
            <person name="Pandolfi V."/>
            <person name="Bustamante F.O."/>
            <person name="Brasileiro-Vidal A.C."/>
            <person name="Benko-Iseppon A.M."/>
        </authorList>
    </citation>
    <scope>NUCLEOTIDE SEQUENCE [LARGE SCALE GENOMIC DNA]</scope>
    <source>
        <tissue evidence="2">Leaves</tissue>
    </source>
</reference>
<evidence type="ECO:0000259" key="1">
    <source>
        <dbReference type="Pfam" id="PF14111"/>
    </source>
</evidence>
<keyword evidence="3" id="KW-1185">Reference proteome</keyword>
<dbReference type="PANTHER" id="PTHR31286">
    <property type="entry name" value="GLYCINE-RICH CELL WALL STRUCTURAL PROTEIN 1.8-LIKE"/>
    <property type="match status" value="1"/>
</dbReference>
<dbReference type="EMBL" id="JASCZI010000254">
    <property type="protein sequence ID" value="MED6110494.1"/>
    <property type="molecule type" value="Genomic_DNA"/>
</dbReference>
<sequence>MAEEENSSAQQNNGIVDEEAIVVYNEEDILDGIENCKTSLIGRLITNKHVNLSWIQNAMSNIWRSLEGFGVTEVRPKLYQFFFNNEADLERALRESPLLFRNAWLLVKRWERAEEQLEDGLDSADIKIQVLGLTKTL</sequence>
<dbReference type="Proteomes" id="UP001341840">
    <property type="component" value="Unassembled WGS sequence"/>
</dbReference>
<name>A0ABU6QH23_9FABA</name>
<protein>
    <recommendedName>
        <fullName evidence="1">DUF4283 domain-containing protein</fullName>
    </recommendedName>
</protein>
<dbReference type="InterPro" id="IPR025558">
    <property type="entry name" value="DUF4283"/>
</dbReference>
<dbReference type="Pfam" id="PF14111">
    <property type="entry name" value="DUF4283"/>
    <property type="match status" value="1"/>
</dbReference>
<accession>A0ABU6QH23</accession>
<dbReference type="InterPro" id="IPR040256">
    <property type="entry name" value="At4g02000-like"/>
</dbReference>